<feature type="transmembrane region" description="Helical" evidence="1">
    <location>
        <begin position="63"/>
        <end position="81"/>
    </location>
</feature>
<feature type="transmembrane region" description="Helical" evidence="1">
    <location>
        <begin position="38"/>
        <end position="57"/>
    </location>
</feature>
<protein>
    <recommendedName>
        <fullName evidence="4">YtpI-like protein</fullName>
    </recommendedName>
</protein>
<comment type="caution">
    <text evidence="2">The sequence shown here is derived from an EMBL/GenBank/DDBJ whole genome shotgun (WGS) entry which is preliminary data.</text>
</comment>
<dbReference type="Pfam" id="PF14007">
    <property type="entry name" value="YtpI"/>
    <property type="match status" value="1"/>
</dbReference>
<organism evidence="2 3">
    <name type="scientific">Halobacillus karajensis</name>
    <dbReference type="NCBI Taxonomy" id="195088"/>
    <lineage>
        <taxon>Bacteria</taxon>
        <taxon>Bacillati</taxon>
        <taxon>Bacillota</taxon>
        <taxon>Bacilli</taxon>
        <taxon>Bacillales</taxon>
        <taxon>Bacillaceae</taxon>
        <taxon>Halobacillus</taxon>
    </lineage>
</organism>
<keyword evidence="1" id="KW-0472">Membrane</keyword>
<gene>
    <name evidence="2" type="ORF">BN983_02939</name>
</gene>
<name>A0A024P715_9BACI</name>
<keyword evidence="1" id="KW-0812">Transmembrane</keyword>
<dbReference type="RefSeq" id="WP_035509633.1">
    <property type="nucleotide sequence ID" value="NZ_CCDH010000001.1"/>
</dbReference>
<reference evidence="3" key="1">
    <citation type="submission" date="2014-03" db="EMBL/GenBank/DDBJ databases">
        <authorList>
            <person name="Urmite Genomes U."/>
        </authorList>
    </citation>
    <scope>NUCLEOTIDE SEQUENCE [LARGE SCALE GENOMIC DNA]</scope>
    <source>
        <strain evidence="3">HD-03</strain>
    </source>
</reference>
<dbReference type="AlphaFoldDB" id="A0A024P715"/>
<proteinExistence type="predicted"/>
<reference evidence="2 3" key="2">
    <citation type="submission" date="2014-05" db="EMBL/GenBank/DDBJ databases">
        <title>Draft genome sequence of Halobacillus karajensis HK-03.</title>
        <authorList>
            <person name="Khelaifia S."/>
            <person name="Croce O."/>
            <person name="Lagier J.C."/>
            <person name="Raoult D."/>
        </authorList>
    </citation>
    <scope>NUCLEOTIDE SEQUENCE [LARGE SCALE GENOMIC DNA]</scope>
    <source>
        <strain evidence="2 3">HD-03</strain>
    </source>
</reference>
<accession>A0A024P715</accession>
<evidence type="ECO:0000256" key="1">
    <source>
        <dbReference type="SAM" id="Phobius"/>
    </source>
</evidence>
<sequence>MIIFPILILVSFVLYIYYKVMIIRSTDPLTQEYLNSKAKLFLGSFIFFFGINQYVFYQTKLSLFIGIVFIALGIFQARLGWKASKHYQAEYQKHRTSPQS</sequence>
<keyword evidence="3" id="KW-1185">Reference proteome</keyword>
<evidence type="ECO:0000313" key="3">
    <source>
        <dbReference type="Proteomes" id="UP000028868"/>
    </source>
</evidence>
<evidence type="ECO:0008006" key="4">
    <source>
        <dbReference type="Google" id="ProtNLM"/>
    </source>
</evidence>
<evidence type="ECO:0000313" key="2">
    <source>
        <dbReference type="EMBL" id="CDQ24645.1"/>
    </source>
</evidence>
<dbReference type="InterPro" id="IPR025618">
    <property type="entry name" value="YtpI"/>
</dbReference>
<feature type="transmembrane region" description="Helical" evidence="1">
    <location>
        <begin position="6"/>
        <end position="26"/>
    </location>
</feature>
<keyword evidence="1" id="KW-1133">Transmembrane helix</keyword>
<dbReference type="OrthoDB" id="2453019at2"/>
<dbReference type="Proteomes" id="UP000028868">
    <property type="component" value="Unassembled WGS sequence"/>
</dbReference>
<dbReference type="EMBL" id="CCDI010000003">
    <property type="protein sequence ID" value="CDQ24645.1"/>
    <property type="molecule type" value="Genomic_DNA"/>
</dbReference>